<organism evidence="1 2">
    <name type="scientific">Araneus ventricosus</name>
    <name type="common">Orbweaver spider</name>
    <name type="synonym">Epeira ventricosa</name>
    <dbReference type="NCBI Taxonomy" id="182803"/>
    <lineage>
        <taxon>Eukaryota</taxon>
        <taxon>Metazoa</taxon>
        <taxon>Ecdysozoa</taxon>
        <taxon>Arthropoda</taxon>
        <taxon>Chelicerata</taxon>
        <taxon>Arachnida</taxon>
        <taxon>Araneae</taxon>
        <taxon>Araneomorphae</taxon>
        <taxon>Entelegynae</taxon>
        <taxon>Araneoidea</taxon>
        <taxon>Araneidae</taxon>
        <taxon>Araneus</taxon>
    </lineage>
</organism>
<dbReference type="Proteomes" id="UP000499080">
    <property type="component" value="Unassembled WGS sequence"/>
</dbReference>
<dbReference type="AlphaFoldDB" id="A0A4Y2RT75"/>
<comment type="caution">
    <text evidence="1">The sequence shown here is derived from an EMBL/GenBank/DDBJ whole genome shotgun (WGS) entry which is preliminary data.</text>
</comment>
<sequence length="101" mass="11726">MHISWGTTTSWEPTSLSMTLCVMKKAVNNSSDWFRYKVESTLLREIDRLRLVIRRKNRTSWVKRPDVVQKLGKVDATAGNVRHLTTAQNYEVRPKIALILL</sequence>
<accession>A0A4Y2RT75</accession>
<protein>
    <submittedName>
        <fullName evidence="1">Uncharacterized protein</fullName>
    </submittedName>
</protein>
<name>A0A4Y2RT75_ARAVE</name>
<evidence type="ECO:0000313" key="1">
    <source>
        <dbReference type="EMBL" id="GBN78921.1"/>
    </source>
</evidence>
<keyword evidence="2" id="KW-1185">Reference proteome</keyword>
<proteinExistence type="predicted"/>
<reference evidence="1 2" key="1">
    <citation type="journal article" date="2019" name="Sci. Rep.">
        <title>Orb-weaving spider Araneus ventricosus genome elucidates the spidroin gene catalogue.</title>
        <authorList>
            <person name="Kono N."/>
            <person name="Nakamura H."/>
            <person name="Ohtoshi R."/>
            <person name="Moran D.A.P."/>
            <person name="Shinohara A."/>
            <person name="Yoshida Y."/>
            <person name="Fujiwara M."/>
            <person name="Mori M."/>
            <person name="Tomita M."/>
            <person name="Arakawa K."/>
        </authorList>
    </citation>
    <scope>NUCLEOTIDE SEQUENCE [LARGE SCALE GENOMIC DNA]</scope>
</reference>
<gene>
    <name evidence="1" type="ORF">AVEN_176328_1</name>
</gene>
<dbReference type="EMBL" id="BGPR01018350">
    <property type="protein sequence ID" value="GBN78921.1"/>
    <property type="molecule type" value="Genomic_DNA"/>
</dbReference>
<evidence type="ECO:0000313" key="2">
    <source>
        <dbReference type="Proteomes" id="UP000499080"/>
    </source>
</evidence>